<reference evidence="1" key="1">
    <citation type="submission" date="2018-05" db="EMBL/GenBank/DDBJ databases">
        <authorList>
            <person name="Lanie J.A."/>
            <person name="Ng W.-L."/>
            <person name="Kazmierczak K.M."/>
            <person name="Andrzejewski T.M."/>
            <person name="Davidsen T.M."/>
            <person name="Wayne K.J."/>
            <person name="Tettelin H."/>
            <person name="Glass J.I."/>
            <person name="Rusch D."/>
            <person name="Podicherti R."/>
            <person name="Tsui H.-C.T."/>
            <person name="Winkler M.E."/>
        </authorList>
    </citation>
    <scope>NUCLEOTIDE SEQUENCE</scope>
</reference>
<accession>A0A382PDH6</accession>
<sequence length="205" mass="22706">MKHLLLVGLIVLFGACTSIPQIPEPPKALIDYKAPKWVLVGGGAFSDDEGKAFYGVGSATGIKNYSLQRQIADDRARADLAKVFEYYVETLTKDYQAHTTAGSFATSSEEQNAEAAVKVVVSSTLRGVTIIDHFEIPERAEMISLARLDYDAFKQNVVEAKEFKQLPNKVRQDIKDRADALHDEMEAEAKKLAESRGFFEDNGME</sequence>
<organism evidence="1">
    <name type="scientific">marine metagenome</name>
    <dbReference type="NCBI Taxonomy" id="408172"/>
    <lineage>
        <taxon>unclassified sequences</taxon>
        <taxon>metagenomes</taxon>
        <taxon>ecological metagenomes</taxon>
    </lineage>
</organism>
<evidence type="ECO:0000313" key="1">
    <source>
        <dbReference type="EMBL" id="SVC71444.1"/>
    </source>
</evidence>
<evidence type="ECO:0008006" key="2">
    <source>
        <dbReference type="Google" id="ProtNLM"/>
    </source>
</evidence>
<name>A0A382PDH6_9ZZZZ</name>
<dbReference type="PROSITE" id="PS51257">
    <property type="entry name" value="PROKAR_LIPOPROTEIN"/>
    <property type="match status" value="1"/>
</dbReference>
<dbReference type="AlphaFoldDB" id="A0A382PDH6"/>
<gene>
    <name evidence="1" type="ORF">METZ01_LOCUS324298</name>
</gene>
<protein>
    <recommendedName>
        <fullName evidence="2">LPP20 lipoprotein</fullName>
    </recommendedName>
</protein>
<dbReference type="EMBL" id="UINC01106643">
    <property type="protein sequence ID" value="SVC71444.1"/>
    <property type="molecule type" value="Genomic_DNA"/>
</dbReference>
<proteinExistence type="predicted"/>